<evidence type="ECO:0000259" key="14">
    <source>
        <dbReference type="PROSITE" id="PS50160"/>
    </source>
</evidence>
<evidence type="ECO:0000256" key="9">
    <source>
        <dbReference type="ARBA" id="ARBA00022842"/>
    </source>
</evidence>
<evidence type="ECO:0000313" key="15">
    <source>
        <dbReference type="EMBL" id="ODS02047.1"/>
    </source>
</evidence>
<reference evidence="15 16" key="1">
    <citation type="journal article" date="2016" name="Environ. Microbiol.">
        <title>New Methyloceanibacter diversity from North Sea sediments includes methanotroph containing solely the soluble methane monooxygenase.</title>
        <authorList>
            <person name="Vekeman B."/>
            <person name="Kerckhof F.M."/>
            <person name="Cremers G."/>
            <person name="de Vos P."/>
            <person name="Vandamme P."/>
            <person name="Boon N."/>
            <person name="Op den Camp H.J."/>
            <person name="Heylen K."/>
        </authorList>
    </citation>
    <scope>NUCLEOTIDE SEQUENCE [LARGE SCALE GENOMIC DNA]</scope>
    <source>
        <strain evidence="15 16">R-67177</strain>
    </source>
</reference>
<keyword evidence="4" id="KW-0235">DNA replication</keyword>
<dbReference type="PROSITE" id="PS50160">
    <property type="entry name" value="DNA_LIGASE_A3"/>
    <property type="match status" value="1"/>
</dbReference>
<keyword evidence="12" id="KW-0131">Cell cycle</keyword>
<dbReference type="Pfam" id="PF04679">
    <property type="entry name" value="DNA_ligase_A_C"/>
    <property type="match status" value="1"/>
</dbReference>
<dbReference type="CDD" id="cd07897">
    <property type="entry name" value="Adenylation_DNA_ligase_Bac1"/>
    <property type="match status" value="1"/>
</dbReference>
<dbReference type="InterPro" id="IPR026333">
    <property type="entry name" value="ATP_dep_DNA_lig_pp_1105_fam"/>
</dbReference>
<dbReference type="GO" id="GO:0003677">
    <property type="term" value="F:DNA binding"/>
    <property type="evidence" value="ECO:0007669"/>
    <property type="project" value="InterPro"/>
</dbReference>
<evidence type="ECO:0000256" key="2">
    <source>
        <dbReference type="ARBA" id="ARBA00022598"/>
    </source>
</evidence>
<dbReference type="GO" id="GO:0051301">
    <property type="term" value="P:cell division"/>
    <property type="evidence" value="ECO:0007669"/>
    <property type="project" value="UniProtKB-KW"/>
</dbReference>
<sequence length="526" mass="59241">MKDFSALLDRLAYTPSRNDKLRLMVDYFASAPDPDRGYALAALTDGLFFRVPFRRIFAEMLEARVDPVLFKLSRDYVGDTAETISLLWPAQEEGQDPPRLADVVERVRHANATEIPQLLTGWLDRLDATGRWAFELLTGALRVGVSARLAKTALAQWSGKPLSEIEEVWHGLTPPYLPLFAWLTDQAPRPDTSGSAVFRPLMLSHAIEDRELTAITPGDFVAEWKWDGIRVQATHQKGEKRLFSRTGDDISGAFPDVVEALPDGVVLDGELLVLRGDDVAPFNDLQQRLNRKTVTAAMLKSHPAHIRLYDLLFEGGEDLRPLPFMERRARLEAWHAKHTPARTDISEVVGFDTVAELEALWTGARETGIEGLMLKRRMSPYLAGRPKGHWYKWKRAPLMIDAVLMYAQRGSGKRSSYYSDYTFGAWREGETGAPELVPVGKSYFGFTDEELKQLDSFVRSNTVDSFGPVRQVAPKLVFEVAFDSVHRSTRHKSGVAMRFPRIHRIRWDKPAAEADTLQAVQALIAD</sequence>
<keyword evidence="10" id="KW-0233">DNA recombination</keyword>
<evidence type="ECO:0000256" key="12">
    <source>
        <dbReference type="ARBA" id="ARBA00023306"/>
    </source>
</evidence>
<dbReference type="Gene3D" id="3.30.470.30">
    <property type="entry name" value="DNA ligase/mRNA capping enzyme"/>
    <property type="match status" value="1"/>
</dbReference>
<dbReference type="InterPro" id="IPR036599">
    <property type="entry name" value="DNA_ligase_N_sf"/>
</dbReference>
<dbReference type="InterPro" id="IPR016059">
    <property type="entry name" value="DNA_ligase_ATP-dep_CS"/>
</dbReference>
<dbReference type="PROSITE" id="PS00697">
    <property type="entry name" value="DNA_LIGASE_A1"/>
    <property type="match status" value="1"/>
</dbReference>
<evidence type="ECO:0000256" key="6">
    <source>
        <dbReference type="ARBA" id="ARBA00022741"/>
    </source>
</evidence>
<proteinExistence type="predicted"/>
<protein>
    <recommendedName>
        <fullName evidence="1">DNA ligase (ATP)</fullName>
        <ecNumber evidence="1">6.5.1.1</ecNumber>
    </recommendedName>
</protein>
<evidence type="ECO:0000256" key="1">
    <source>
        <dbReference type="ARBA" id="ARBA00012727"/>
    </source>
</evidence>
<evidence type="ECO:0000313" key="16">
    <source>
        <dbReference type="Proteomes" id="UP000095042"/>
    </source>
</evidence>
<dbReference type="AlphaFoldDB" id="A0A1E3WAC1"/>
<dbReference type="PANTHER" id="PTHR45674">
    <property type="entry name" value="DNA LIGASE 1/3 FAMILY MEMBER"/>
    <property type="match status" value="1"/>
</dbReference>
<keyword evidence="11" id="KW-0234">DNA repair</keyword>
<keyword evidence="8" id="KW-0067">ATP-binding</keyword>
<dbReference type="GO" id="GO:0005524">
    <property type="term" value="F:ATP binding"/>
    <property type="evidence" value="ECO:0007669"/>
    <property type="project" value="UniProtKB-KW"/>
</dbReference>
<accession>A0A1E3WAC1</accession>
<organism evidence="15 16">
    <name type="scientific">Methyloceanibacter marginalis</name>
    <dbReference type="NCBI Taxonomy" id="1774971"/>
    <lineage>
        <taxon>Bacteria</taxon>
        <taxon>Pseudomonadati</taxon>
        <taxon>Pseudomonadota</taxon>
        <taxon>Alphaproteobacteria</taxon>
        <taxon>Hyphomicrobiales</taxon>
        <taxon>Hyphomicrobiaceae</taxon>
        <taxon>Methyloceanibacter</taxon>
    </lineage>
</organism>
<keyword evidence="2 15" id="KW-0436">Ligase</keyword>
<comment type="catalytic activity">
    <reaction evidence="13">
        <text>ATP + (deoxyribonucleotide)n-3'-hydroxyl + 5'-phospho-(deoxyribonucleotide)m = (deoxyribonucleotide)n+m + AMP + diphosphate.</text>
        <dbReference type="EC" id="6.5.1.1"/>
    </reaction>
</comment>
<dbReference type="OrthoDB" id="9767858at2"/>
<dbReference type="PANTHER" id="PTHR45674:SF13">
    <property type="entry name" value="DNA LIGASE-RELATED"/>
    <property type="match status" value="1"/>
</dbReference>
<evidence type="ECO:0000256" key="7">
    <source>
        <dbReference type="ARBA" id="ARBA00022763"/>
    </source>
</evidence>
<keyword evidence="6" id="KW-0547">Nucleotide-binding</keyword>
<dbReference type="Pfam" id="PF01068">
    <property type="entry name" value="DNA_ligase_A_M"/>
    <property type="match status" value="1"/>
</dbReference>
<dbReference type="CDD" id="cd07972">
    <property type="entry name" value="OBF_DNA_ligase_Arch_LigB"/>
    <property type="match status" value="1"/>
</dbReference>
<evidence type="ECO:0000256" key="13">
    <source>
        <dbReference type="ARBA" id="ARBA00034003"/>
    </source>
</evidence>
<dbReference type="InterPro" id="IPR012309">
    <property type="entry name" value="DNA_ligase_ATP-dep_C"/>
</dbReference>
<evidence type="ECO:0000256" key="8">
    <source>
        <dbReference type="ARBA" id="ARBA00022840"/>
    </source>
</evidence>
<evidence type="ECO:0000256" key="5">
    <source>
        <dbReference type="ARBA" id="ARBA00022723"/>
    </source>
</evidence>
<dbReference type="NCBIfam" id="TIGR04120">
    <property type="entry name" value="DNA_lig_bact"/>
    <property type="match status" value="1"/>
</dbReference>
<evidence type="ECO:0000256" key="3">
    <source>
        <dbReference type="ARBA" id="ARBA00022618"/>
    </source>
</evidence>
<dbReference type="RefSeq" id="WP_069624753.1">
    <property type="nucleotide sequence ID" value="NZ_LPWD01000418.1"/>
</dbReference>
<dbReference type="GO" id="GO:0046872">
    <property type="term" value="F:metal ion binding"/>
    <property type="evidence" value="ECO:0007669"/>
    <property type="project" value="UniProtKB-KW"/>
</dbReference>
<dbReference type="EC" id="6.5.1.1" evidence="1"/>
<evidence type="ECO:0000256" key="4">
    <source>
        <dbReference type="ARBA" id="ARBA00022705"/>
    </source>
</evidence>
<dbReference type="InterPro" id="IPR012340">
    <property type="entry name" value="NA-bd_OB-fold"/>
</dbReference>
<name>A0A1E3WAC1_9HYPH</name>
<gene>
    <name evidence="15" type="ORF">AUC71_02535</name>
</gene>
<evidence type="ECO:0000256" key="10">
    <source>
        <dbReference type="ARBA" id="ARBA00023172"/>
    </source>
</evidence>
<dbReference type="GO" id="GO:0006260">
    <property type="term" value="P:DNA replication"/>
    <property type="evidence" value="ECO:0007669"/>
    <property type="project" value="UniProtKB-KW"/>
</dbReference>
<dbReference type="Gene3D" id="2.40.50.140">
    <property type="entry name" value="Nucleic acid-binding proteins"/>
    <property type="match status" value="1"/>
</dbReference>
<dbReference type="Proteomes" id="UP000095042">
    <property type="component" value="Unassembled WGS sequence"/>
</dbReference>
<keyword evidence="16" id="KW-1185">Reference proteome</keyword>
<dbReference type="InterPro" id="IPR012310">
    <property type="entry name" value="DNA_ligase_ATP-dep_cent"/>
</dbReference>
<dbReference type="GO" id="GO:0003910">
    <property type="term" value="F:DNA ligase (ATP) activity"/>
    <property type="evidence" value="ECO:0007669"/>
    <property type="project" value="UniProtKB-EC"/>
</dbReference>
<dbReference type="InterPro" id="IPR050191">
    <property type="entry name" value="ATP-dep_DNA_ligase"/>
</dbReference>
<keyword evidence="9" id="KW-0460">Magnesium</keyword>
<dbReference type="NCBIfam" id="NF006701">
    <property type="entry name" value="PRK09247.1"/>
    <property type="match status" value="1"/>
</dbReference>
<dbReference type="EMBL" id="LPWD01000418">
    <property type="protein sequence ID" value="ODS02047.1"/>
    <property type="molecule type" value="Genomic_DNA"/>
</dbReference>
<keyword evidence="5" id="KW-0479">Metal-binding</keyword>
<keyword evidence="3" id="KW-0132">Cell division</keyword>
<keyword evidence="7" id="KW-0227">DNA damage</keyword>
<dbReference type="GO" id="GO:0006310">
    <property type="term" value="P:DNA recombination"/>
    <property type="evidence" value="ECO:0007669"/>
    <property type="project" value="UniProtKB-KW"/>
</dbReference>
<dbReference type="Gene3D" id="1.10.3260.10">
    <property type="entry name" value="DNA ligase, ATP-dependent, N-terminal domain"/>
    <property type="match status" value="1"/>
</dbReference>
<comment type="caution">
    <text evidence="15">The sequence shown here is derived from an EMBL/GenBank/DDBJ whole genome shotgun (WGS) entry which is preliminary data.</text>
</comment>
<feature type="domain" description="ATP-dependent DNA ligase family profile" evidence="14">
    <location>
        <begin position="297"/>
        <end position="427"/>
    </location>
</feature>
<dbReference type="GO" id="GO:0006281">
    <property type="term" value="P:DNA repair"/>
    <property type="evidence" value="ECO:0007669"/>
    <property type="project" value="UniProtKB-KW"/>
</dbReference>
<dbReference type="SUPFAM" id="SSF50249">
    <property type="entry name" value="Nucleic acid-binding proteins"/>
    <property type="match status" value="1"/>
</dbReference>
<evidence type="ECO:0000256" key="11">
    <source>
        <dbReference type="ARBA" id="ARBA00023204"/>
    </source>
</evidence>
<dbReference type="SUPFAM" id="SSF56091">
    <property type="entry name" value="DNA ligase/mRNA capping enzyme, catalytic domain"/>
    <property type="match status" value="1"/>
</dbReference>